<dbReference type="InterPro" id="IPR020546">
    <property type="entry name" value="ATP_synth_F1_dsu/esu_N"/>
</dbReference>
<dbReference type="GO" id="GO:0012505">
    <property type="term" value="C:endomembrane system"/>
    <property type="evidence" value="ECO:0007669"/>
    <property type="project" value="UniProtKB-SubCell"/>
</dbReference>
<evidence type="ECO:0000313" key="14">
    <source>
        <dbReference type="Proteomes" id="UP000032614"/>
    </source>
</evidence>
<evidence type="ECO:0000256" key="8">
    <source>
        <dbReference type="ARBA" id="ARBA00023310"/>
    </source>
</evidence>
<reference evidence="12 14" key="1">
    <citation type="journal article" date="2015" name="Genome Announc.">
        <title>Complete genome sequences for 59 burkholderia isolates, both pathogenic and near neighbor.</title>
        <authorList>
            <person name="Johnson S.L."/>
            <person name="Bishop-Lilly K.A."/>
            <person name="Ladner J.T."/>
            <person name="Daligault H.E."/>
            <person name="Davenport K.W."/>
            <person name="Jaissle J."/>
            <person name="Frey K.G."/>
            <person name="Koroleva G.I."/>
            <person name="Bruce D.C."/>
            <person name="Coyne S.R."/>
            <person name="Broomall S.M."/>
            <person name="Li P.E."/>
            <person name="Teshima H."/>
            <person name="Gibbons H.S."/>
            <person name="Palacios G.F."/>
            <person name="Rosenzweig C.N."/>
            <person name="Redden C.L."/>
            <person name="Xu Y."/>
            <person name="Minogue T.D."/>
            <person name="Chain P.S."/>
        </authorList>
    </citation>
    <scope>NUCLEOTIDE SEQUENCE [LARGE SCALE GENOMIC DNA]</scope>
    <source>
        <strain evidence="12 14">ATCC BAA-463</strain>
    </source>
</reference>
<organism evidence="13 15">
    <name type="scientific">Paraburkholderia fungorum</name>
    <dbReference type="NCBI Taxonomy" id="134537"/>
    <lineage>
        <taxon>Bacteria</taxon>
        <taxon>Pseudomonadati</taxon>
        <taxon>Pseudomonadota</taxon>
        <taxon>Betaproteobacteria</taxon>
        <taxon>Burkholderiales</taxon>
        <taxon>Burkholderiaceae</taxon>
        <taxon>Paraburkholderia</taxon>
    </lineage>
</organism>
<keyword evidence="6 9" id="KW-0472">Membrane</keyword>
<evidence type="ECO:0000256" key="4">
    <source>
        <dbReference type="ARBA" id="ARBA00022448"/>
    </source>
</evidence>
<evidence type="ECO:0000313" key="13">
    <source>
        <dbReference type="EMBL" id="MDT8843278.1"/>
    </source>
</evidence>
<dbReference type="InterPro" id="IPR001469">
    <property type="entry name" value="ATP_synth_F1_dsu/esu"/>
</dbReference>
<dbReference type="InterPro" id="IPR024037">
    <property type="entry name" value="Alt_ATP_synth_F1_esu"/>
</dbReference>
<reference evidence="13" key="2">
    <citation type="submission" date="2022-08" db="EMBL/GenBank/DDBJ databases">
        <authorList>
            <person name="Kim S.-J."/>
        </authorList>
    </citation>
    <scope>NUCLEOTIDE SEQUENCE</scope>
    <source>
        <strain evidence="13">KJ</strain>
    </source>
</reference>
<dbReference type="NCBIfam" id="NF009981">
    <property type="entry name" value="PRK13447.1"/>
    <property type="match status" value="1"/>
</dbReference>
<evidence type="ECO:0000256" key="6">
    <source>
        <dbReference type="ARBA" id="ARBA00023136"/>
    </source>
</evidence>
<dbReference type="NCBIfam" id="TIGR03166">
    <property type="entry name" value="alt_F1F0_F1_eps"/>
    <property type="match status" value="1"/>
</dbReference>
<dbReference type="EMBL" id="JANSLM010000023">
    <property type="protein sequence ID" value="MDT8843278.1"/>
    <property type="molecule type" value="Genomic_DNA"/>
</dbReference>
<keyword evidence="9" id="KW-1003">Cell membrane</keyword>
<evidence type="ECO:0000313" key="15">
    <source>
        <dbReference type="Proteomes" id="UP001246473"/>
    </source>
</evidence>
<evidence type="ECO:0000256" key="1">
    <source>
        <dbReference type="ARBA" id="ARBA00003543"/>
    </source>
</evidence>
<dbReference type="PANTHER" id="PTHR13822">
    <property type="entry name" value="ATP SYNTHASE DELTA/EPSILON CHAIN"/>
    <property type="match status" value="1"/>
</dbReference>
<protein>
    <recommendedName>
        <fullName evidence="9">ATP synthase epsilon chain</fullName>
    </recommendedName>
    <alternativeName>
        <fullName evidence="9">ATP synthase F1 sector epsilon subunit</fullName>
    </alternativeName>
    <alternativeName>
        <fullName evidence="9">F-ATPase epsilon subunit</fullName>
    </alternativeName>
</protein>
<dbReference type="KEGG" id="bfn:OI25_7482"/>
<dbReference type="GO" id="GO:0046933">
    <property type="term" value="F:proton-transporting ATP synthase activity, rotational mechanism"/>
    <property type="evidence" value="ECO:0007669"/>
    <property type="project" value="UniProtKB-UniRule"/>
</dbReference>
<evidence type="ECO:0000256" key="2">
    <source>
        <dbReference type="ARBA" id="ARBA00004184"/>
    </source>
</evidence>
<proteinExistence type="inferred from homology"/>
<dbReference type="PANTHER" id="PTHR13822:SF10">
    <property type="entry name" value="ATP SYNTHASE EPSILON CHAIN, CHLOROPLASTIC"/>
    <property type="match status" value="1"/>
</dbReference>
<evidence type="ECO:0000256" key="3">
    <source>
        <dbReference type="ARBA" id="ARBA00005712"/>
    </source>
</evidence>
<dbReference type="Pfam" id="PF02823">
    <property type="entry name" value="ATP-synt_DE_N"/>
    <property type="match status" value="1"/>
</dbReference>
<dbReference type="AlphaFoldDB" id="A0AAP5QGH8"/>
<feature type="domain" description="ATP synthase F1 complex delta/epsilon subunit N-terminal" evidence="11">
    <location>
        <begin position="5"/>
        <end position="84"/>
    </location>
</feature>
<keyword evidence="5 9" id="KW-0406">Ion transport</keyword>
<comment type="similarity">
    <text evidence="3 9">Belongs to the ATPase epsilon chain family.</text>
</comment>
<keyword evidence="7 9" id="KW-0139">CF(1)</keyword>
<evidence type="ECO:0000313" key="12">
    <source>
        <dbReference type="EMBL" id="AJZ56552.1"/>
    </source>
</evidence>
<dbReference type="GO" id="GO:0005524">
    <property type="term" value="F:ATP binding"/>
    <property type="evidence" value="ECO:0007669"/>
    <property type="project" value="UniProtKB-UniRule"/>
</dbReference>
<sequence>MTAPLHLTIATPASVLFDSQEVVALRAEDESGSFGILPGHADFLTVLTPCVLRWHGADGVPHFCAVEEGVLSVSGGHSVSIACRDGVLGDTLDTLETQVQTARAKRLDILRQARVEQTRLHAQAVRQLLRYLRPGASPAAAGPDGQADDHTDGGNAS</sequence>
<dbReference type="GO" id="GO:0045259">
    <property type="term" value="C:proton-transporting ATP synthase complex"/>
    <property type="evidence" value="ECO:0007669"/>
    <property type="project" value="UniProtKB-KW"/>
</dbReference>
<dbReference type="InterPro" id="IPR036771">
    <property type="entry name" value="ATPsynth_dsu/esu_N"/>
</dbReference>
<dbReference type="HAMAP" id="MF_00530">
    <property type="entry name" value="ATP_synth_epsil_bac"/>
    <property type="match status" value="1"/>
</dbReference>
<evidence type="ECO:0000256" key="5">
    <source>
        <dbReference type="ARBA" id="ARBA00023065"/>
    </source>
</evidence>
<dbReference type="EMBL" id="CP010025">
    <property type="protein sequence ID" value="AJZ56552.1"/>
    <property type="molecule type" value="Genomic_DNA"/>
</dbReference>
<feature type="compositionally biased region" description="Basic and acidic residues" evidence="10">
    <location>
        <begin position="147"/>
        <end position="157"/>
    </location>
</feature>
<evidence type="ECO:0000256" key="7">
    <source>
        <dbReference type="ARBA" id="ARBA00023196"/>
    </source>
</evidence>
<evidence type="ECO:0000256" key="10">
    <source>
        <dbReference type="SAM" id="MobiDB-lite"/>
    </source>
</evidence>
<comment type="function">
    <text evidence="1 9">Produces ATP from ADP in the presence of a proton gradient across the membrane.</text>
</comment>
<name>A0AAP5QGH8_9BURK</name>
<dbReference type="GO" id="GO:0005886">
    <property type="term" value="C:plasma membrane"/>
    <property type="evidence" value="ECO:0007669"/>
    <property type="project" value="UniProtKB-SubCell"/>
</dbReference>
<comment type="subcellular location">
    <subcellularLocation>
        <location evidence="9">Cell membrane</location>
        <topology evidence="9">Peripheral membrane protein</topology>
    </subcellularLocation>
    <subcellularLocation>
        <location evidence="2">Endomembrane system</location>
        <topology evidence="2">Peripheral membrane protein</topology>
    </subcellularLocation>
</comment>
<gene>
    <name evidence="9" type="primary">atpC</name>
    <name evidence="12" type="ORF">OI25_7482</name>
    <name evidence="13" type="ORF">ParKJ_38250</name>
</gene>
<dbReference type="SUPFAM" id="SSF51344">
    <property type="entry name" value="Epsilon subunit of F1F0-ATP synthase N-terminal domain"/>
    <property type="match status" value="1"/>
</dbReference>
<accession>A0AAP5QGH8</accession>
<dbReference type="GeneID" id="66513786"/>
<feature type="compositionally biased region" description="Low complexity" evidence="10">
    <location>
        <begin position="136"/>
        <end position="145"/>
    </location>
</feature>
<dbReference type="CDD" id="cd12152">
    <property type="entry name" value="F1-ATPase_delta"/>
    <property type="match status" value="1"/>
</dbReference>
<comment type="subunit">
    <text evidence="9">F-type ATPases have 2 components, CF(1) - the catalytic core - and CF(0) - the membrane proton channel. CF(1) has five subunits: alpha(3), beta(3), gamma(1), delta(1), epsilon(1). CF(0) has three main subunits: a, b and c.</text>
</comment>
<keyword evidence="9" id="KW-0375">Hydrogen ion transport</keyword>
<feature type="region of interest" description="Disordered" evidence="10">
    <location>
        <begin position="136"/>
        <end position="157"/>
    </location>
</feature>
<evidence type="ECO:0000256" key="9">
    <source>
        <dbReference type="HAMAP-Rule" id="MF_00530"/>
    </source>
</evidence>
<dbReference type="RefSeq" id="WP_046564989.1">
    <property type="nucleotide sequence ID" value="NZ_CP010025.1"/>
</dbReference>
<keyword evidence="8 9" id="KW-0066">ATP synthesis</keyword>
<evidence type="ECO:0000259" key="11">
    <source>
        <dbReference type="Pfam" id="PF02823"/>
    </source>
</evidence>
<dbReference type="Proteomes" id="UP001246473">
    <property type="component" value="Unassembled WGS sequence"/>
</dbReference>
<keyword evidence="4 9" id="KW-0813">Transport</keyword>
<dbReference type="Proteomes" id="UP000032614">
    <property type="component" value="Chromosome 3"/>
</dbReference>
<dbReference type="Gene3D" id="2.60.15.10">
    <property type="entry name" value="F0F1 ATP synthase delta/epsilon subunit, N-terminal"/>
    <property type="match status" value="1"/>
</dbReference>